<proteinExistence type="predicted"/>
<dbReference type="InterPro" id="IPR001138">
    <property type="entry name" value="Zn2Cys6_DnaBD"/>
</dbReference>
<dbReference type="InterPro" id="IPR050613">
    <property type="entry name" value="Sec_Metabolite_Reg"/>
</dbReference>
<dbReference type="OrthoDB" id="4898680at2759"/>
<evidence type="ECO:0000259" key="5">
    <source>
        <dbReference type="PROSITE" id="PS50048"/>
    </source>
</evidence>
<dbReference type="PROSITE" id="PS00463">
    <property type="entry name" value="ZN2_CY6_FUNGAL_1"/>
    <property type="match status" value="1"/>
</dbReference>
<evidence type="ECO:0000313" key="6">
    <source>
        <dbReference type="EMBL" id="KAG4422912.1"/>
    </source>
</evidence>
<dbReference type="Proteomes" id="UP000664132">
    <property type="component" value="Unassembled WGS sequence"/>
</dbReference>
<evidence type="ECO:0000256" key="4">
    <source>
        <dbReference type="SAM" id="Phobius"/>
    </source>
</evidence>
<dbReference type="CDD" id="cd00067">
    <property type="entry name" value="GAL4"/>
    <property type="match status" value="1"/>
</dbReference>
<reference evidence="6" key="1">
    <citation type="submission" date="2021-02" db="EMBL/GenBank/DDBJ databases">
        <title>Genome sequence Cadophora malorum strain M34.</title>
        <authorList>
            <person name="Stefanovic E."/>
            <person name="Vu D."/>
            <person name="Scully C."/>
            <person name="Dijksterhuis J."/>
            <person name="Roader J."/>
            <person name="Houbraken J."/>
        </authorList>
    </citation>
    <scope>NUCLEOTIDE SEQUENCE</scope>
    <source>
        <strain evidence="6">M34</strain>
    </source>
</reference>
<dbReference type="CDD" id="cd12148">
    <property type="entry name" value="fungal_TF_MHR"/>
    <property type="match status" value="1"/>
</dbReference>
<dbReference type="PANTHER" id="PTHR31001">
    <property type="entry name" value="UNCHARACTERIZED TRANSCRIPTIONAL REGULATORY PROTEIN"/>
    <property type="match status" value="1"/>
</dbReference>
<accession>A0A8H7WDM7</accession>
<dbReference type="Gene3D" id="4.10.240.10">
    <property type="entry name" value="Zn(2)-C6 fungal-type DNA-binding domain"/>
    <property type="match status" value="1"/>
</dbReference>
<keyword evidence="4" id="KW-0812">Transmembrane</keyword>
<organism evidence="6 7">
    <name type="scientific">Cadophora malorum</name>
    <dbReference type="NCBI Taxonomy" id="108018"/>
    <lineage>
        <taxon>Eukaryota</taxon>
        <taxon>Fungi</taxon>
        <taxon>Dikarya</taxon>
        <taxon>Ascomycota</taxon>
        <taxon>Pezizomycotina</taxon>
        <taxon>Leotiomycetes</taxon>
        <taxon>Helotiales</taxon>
        <taxon>Ploettnerulaceae</taxon>
        <taxon>Cadophora</taxon>
    </lineage>
</organism>
<comment type="subcellular location">
    <subcellularLocation>
        <location evidence="1">Nucleus</location>
    </subcellularLocation>
</comment>
<dbReference type="GO" id="GO:0005634">
    <property type="term" value="C:nucleus"/>
    <property type="evidence" value="ECO:0007669"/>
    <property type="project" value="UniProtKB-SubCell"/>
</dbReference>
<name>A0A8H7WDM7_9HELO</name>
<evidence type="ECO:0000256" key="3">
    <source>
        <dbReference type="SAM" id="MobiDB-lite"/>
    </source>
</evidence>
<dbReference type="PROSITE" id="PS50048">
    <property type="entry name" value="ZN2_CY6_FUNGAL_2"/>
    <property type="match status" value="1"/>
</dbReference>
<feature type="transmembrane region" description="Helical" evidence="4">
    <location>
        <begin position="583"/>
        <end position="604"/>
    </location>
</feature>
<keyword evidence="4" id="KW-1133">Transmembrane helix</keyword>
<feature type="region of interest" description="Disordered" evidence="3">
    <location>
        <begin position="83"/>
        <end position="108"/>
    </location>
</feature>
<dbReference type="GO" id="GO:0008270">
    <property type="term" value="F:zinc ion binding"/>
    <property type="evidence" value="ECO:0007669"/>
    <property type="project" value="InterPro"/>
</dbReference>
<feature type="domain" description="Zn(2)-C6 fungal-type" evidence="5">
    <location>
        <begin position="15"/>
        <end position="45"/>
    </location>
</feature>
<dbReference type="SMART" id="SM00066">
    <property type="entry name" value="GAL4"/>
    <property type="match status" value="1"/>
</dbReference>
<dbReference type="PANTHER" id="PTHR31001:SF40">
    <property type="entry name" value="ZN(II)2CYS6 TRANSCRIPTION FACTOR (EUROFUNG)"/>
    <property type="match status" value="1"/>
</dbReference>
<feature type="compositionally biased region" description="Polar residues" evidence="3">
    <location>
        <begin position="91"/>
        <end position="108"/>
    </location>
</feature>
<dbReference type="AlphaFoldDB" id="A0A8H7WDM7"/>
<dbReference type="InterPro" id="IPR036864">
    <property type="entry name" value="Zn2-C6_fun-type_DNA-bd_sf"/>
</dbReference>
<dbReference type="Pfam" id="PF00172">
    <property type="entry name" value="Zn_clus"/>
    <property type="match status" value="1"/>
</dbReference>
<evidence type="ECO:0000313" key="7">
    <source>
        <dbReference type="Proteomes" id="UP000664132"/>
    </source>
</evidence>
<sequence length="748" mass="84192">MPPERLTRRNGLPLSCEPCRKSKVRCDHQGPQCSRCISRKIICVYNLAETTRAGQTPKRYQRHASIGLTPSNVARSPVVNVPTARPGHSENIITTSASPAHSTGTNGSSETIKRVALFHKQGASYGPTRFSAVFSENQTTFASAIQDVIEPPAGSLISSPTQGVDAKSEPLKELAIETLLSFPSLRTCEALLQDIDFIHDVWVSPTMVRHCLGQVWSQYGEKLHDRSRDSVWAIAKDFHENGKHPVPSADVEREFDWMNWFSGPNLRWEMIGILFVWAGMAFKRKQEWDPLFALPEQQGRDRKTTADRMRECVLACLKFSQDFSEISDINVCLMKNSVKLQSIIISDECDQIRVGFGTVASAFITAGLHRLPKFDEVTPLTQYRSSLSASMYSADKRESLFNGRPPMLNQPYCHCPLPLDLNEEDVYGGPERLATAVSKLCPGGWNTDGKIFTATLVRADCLLSPIREGILMLALNVERHFTRDDVDTLISRLRDVVRSFPPQLQYYHKSRWSLNPGFSASDKNAEDAFLVARIHLDVLQCHFLMQRLLVSQAYDGQKLFDTAQETMEVILSIWSNRDQLQKFYFAFDWIIVCFGIPAAGILCVELLRANSASSTTTVGHVPQTRINISRSKVVQSLVMFVAFLDWIRPTDNNAQLCWRFRDVIQRIIDTTFDPPHPPPAHQSSRPPTPQLSLDEVIEQSGQPTGPASMDFLHDISPSWMAIDDLDWLATVDWTQGDWLEPSRQANFP</sequence>
<keyword evidence="2" id="KW-0539">Nucleus</keyword>
<protein>
    <recommendedName>
        <fullName evidence="5">Zn(2)-C6 fungal-type domain-containing protein</fullName>
    </recommendedName>
</protein>
<evidence type="ECO:0000256" key="2">
    <source>
        <dbReference type="ARBA" id="ARBA00023242"/>
    </source>
</evidence>
<evidence type="ECO:0000256" key="1">
    <source>
        <dbReference type="ARBA" id="ARBA00004123"/>
    </source>
</evidence>
<dbReference type="EMBL" id="JAFJYH010000042">
    <property type="protein sequence ID" value="KAG4422912.1"/>
    <property type="molecule type" value="Genomic_DNA"/>
</dbReference>
<gene>
    <name evidence="6" type="ORF">IFR04_003982</name>
</gene>
<keyword evidence="7" id="KW-1185">Reference proteome</keyword>
<keyword evidence="4" id="KW-0472">Membrane</keyword>
<feature type="region of interest" description="Disordered" evidence="3">
    <location>
        <begin position="671"/>
        <end position="690"/>
    </location>
</feature>
<dbReference type="GO" id="GO:0000981">
    <property type="term" value="F:DNA-binding transcription factor activity, RNA polymerase II-specific"/>
    <property type="evidence" value="ECO:0007669"/>
    <property type="project" value="InterPro"/>
</dbReference>
<dbReference type="SUPFAM" id="SSF57701">
    <property type="entry name" value="Zn2/Cys6 DNA-binding domain"/>
    <property type="match status" value="1"/>
</dbReference>
<comment type="caution">
    <text evidence="6">The sequence shown here is derived from an EMBL/GenBank/DDBJ whole genome shotgun (WGS) entry which is preliminary data.</text>
</comment>